<proteinExistence type="inferred from homology"/>
<protein>
    <submittedName>
        <fullName evidence="9">Bifunctional DedA family/phosphatase PAP2 family protein</fullName>
    </submittedName>
</protein>
<name>A0ABV7LWN5_9GAMM</name>
<gene>
    <name evidence="9" type="ORF">ACFOEV_22150</name>
</gene>
<evidence type="ECO:0000256" key="3">
    <source>
        <dbReference type="ARBA" id="ARBA00022475"/>
    </source>
</evidence>
<dbReference type="InterPro" id="IPR000326">
    <property type="entry name" value="PAP2/HPO"/>
</dbReference>
<feature type="transmembrane region" description="Helical" evidence="7">
    <location>
        <begin position="416"/>
        <end position="434"/>
    </location>
</feature>
<feature type="transmembrane region" description="Helical" evidence="7">
    <location>
        <begin position="139"/>
        <end position="159"/>
    </location>
</feature>
<evidence type="ECO:0000256" key="2">
    <source>
        <dbReference type="ARBA" id="ARBA00010792"/>
    </source>
</evidence>
<feature type="transmembrane region" description="Helical" evidence="7">
    <location>
        <begin position="298"/>
        <end position="314"/>
    </location>
</feature>
<keyword evidence="4 7" id="KW-0812">Transmembrane</keyword>
<feature type="transmembrane region" description="Helical" evidence="7">
    <location>
        <begin position="321"/>
        <end position="342"/>
    </location>
</feature>
<comment type="similarity">
    <text evidence="2">Belongs to the DedA family.</text>
</comment>
<dbReference type="RefSeq" id="WP_386777255.1">
    <property type="nucleotide sequence ID" value="NZ_JBHRUG010000050.1"/>
</dbReference>
<feature type="transmembrane region" description="Helical" evidence="7">
    <location>
        <begin position="362"/>
        <end position="379"/>
    </location>
</feature>
<dbReference type="Proteomes" id="UP001595579">
    <property type="component" value="Unassembled WGS sequence"/>
</dbReference>
<keyword evidence="3" id="KW-1003">Cell membrane</keyword>
<dbReference type="PANTHER" id="PTHR30353">
    <property type="entry name" value="INNER MEMBRANE PROTEIN DEDA-RELATED"/>
    <property type="match status" value="1"/>
</dbReference>
<dbReference type="CDD" id="cd03392">
    <property type="entry name" value="PAP2_like_2"/>
    <property type="match status" value="1"/>
</dbReference>
<feature type="transmembrane region" description="Helical" evidence="7">
    <location>
        <begin position="55"/>
        <end position="80"/>
    </location>
</feature>
<reference evidence="10" key="1">
    <citation type="journal article" date="2019" name="Int. J. Syst. Evol. Microbiol.">
        <title>The Global Catalogue of Microorganisms (GCM) 10K type strain sequencing project: providing services to taxonomists for standard genome sequencing and annotation.</title>
        <authorList>
            <consortium name="The Broad Institute Genomics Platform"/>
            <consortium name="The Broad Institute Genome Sequencing Center for Infectious Disease"/>
            <person name="Wu L."/>
            <person name="Ma J."/>
        </authorList>
    </citation>
    <scope>NUCLEOTIDE SEQUENCE [LARGE SCALE GENOMIC DNA]</scope>
    <source>
        <strain evidence="10">CECT 7698</strain>
    </source>
</reference>
<evidence type="ECO:0000313" key="9">
    <source>
        <dbReference type="EMBL" id="MFC3286313.1"/>
    </source>
</evidence>
<dbReference type="PANTHER" id="PTHR30353:SF15">
    <property type="entry name" value="INNER MEMBRANE PROTEIN YABI"/>
    <property type="match status" value="1"/>
</dbReference>
<dbReference type="Pfam" id="PF09335">
    <property type="entry name" value="VTT_dom"/>
    <property type="match status" value="1"/>
</dbReference>
<feature type="transmembrane region" description="Helical" evidence="7">
    <location>
        <begin position="391"/>
        <end position="410"/>
    </location>
</feature>
<evidence type="ECO:0000256" key="7">
    <source>
        <dbReference type="SAM" id="Phobius"/>
    </source>
</evidence>
<sequence>MNLADWLFQLTPSPPLLLLIITLIAMLESLAVVGLVIPGVLLMTAAASLAGHHDLSIPLLLVAAFLGAVIGDGVSFILGYTQRERVPRLWPFNRHLEWLARGARFFQRYGALSVIFARFVGPVRPIVPMIAGMLHMSPWAFVWASSSSALLWAPAYVLPGYLLGRTWQQLLEIPVGSQLWLMVFAVIVLILAVGFSWLRQQLAREGRIYRMTARLARSRRWRRRLWIALRSSRSRGEFPLASLCLLMLSLTALCLWTLLVLDAEGPLPMDRQVRALFATLDWPLLQALGEVMASAGDRYGVAALVLPWGLWLLWARHISALAHLSAGLGGIAVANTLFKLLAARERPETPEYLAGSMSYPSAHASTAVVLYGLAAAFIAQELPPRWRFWAYWVAIALCIPMALSRVVLGVHWVSDLIGGALLGLVTCALIRISYHRFAHRPLHPAPWGWLTTASLVLLAARIAWLPPV</sequence>
<dbReference type="InterPro" id="IPR032816">
    <property type="entry name" value="VTT_dom"/>
</dbReference>
<dbReference type="InterPro" id="IPR036938">
    <property type="entry name" value="PAP2/HPO_sf"/>
</dbReference>
<evidence type="ECO:0000256" key="4">
    <source>
        <dbReference type="ARBA" id="ARBA00022692"/>
    </source>
</evidence>
<comment type="caution">
    <text evidence="9">The sequence shown here is derived from an EMBL/GenBank/DDBJ whole genome shotgun (WGS) entry which is preliminary data.</text>
</comment>
<dbReference type="SUPFAM" id="SSF48317">
    <property type="entry name" value="Acid phosphatase/Vanadium-dependent haloperoxidase"/>
    <property type="match status" value="1"/>
</dbReference>
<dbReference type="EMBL" id="JBHRUG010000050">
    <property type="protein sequence ID" value="MFC3286313.1"/>
    <property type="molecule type" value="Genomic_DNA"/>
</dbReference>
<keyword evidence="10" id="KW-1185">Reference proteome</keyword>
<feature type="transmembrane region" description="Helical" evidence="7">
    <location>
        <begin position="240"/>
        <end position="261"/>
    </location>
</feature>
<evidence type="ECO:0000313" key="10">
    <source>
        <dbReference type="Proteomes" id="UP001595579"/>
    </source>
</evidence>
<dbReference type="SMART" id="SM00014">
    <property type="entry name" value="acidPPc"/>
    <property type="match status" value="1"/>
</dbReference>
<dbReference type="Pfam" id="PF01569">
    <property type="entry name" value="PAP2"/>
    <property type="match status" value="1"/>
</dbReference>
<feature type="transmembrane region" description="Helical" evidence="7">
    <location>
        <begin position="446"/>
        <end position="464"/>
    </location>
</feature>
<dbReference type="Gene3D" id="1.20.144.10">
    <property type="entry name" value="Phosphatidic acid phosphatase type 2/haloperoxidase"/>
    <property type="match status" value="1"/>
</dbReference>
<feature type="domain" description="Phosphatidic acid phosphatase type 2/haloperoxidase" evidence="8">
    <location>
        <begin position="320"/>
        <end position="431"/>
    </location>
</feature>
<keyword evidence="6 7" id="KW-0472">Membrane</keyword>
<accession>A0ABV7LWN5</accession>
<evidence type="ECO:0000256" key="6">
    <source>
        <dbReference type="ARBA" id="ARBA00023136"/>
    </source>
</evidence>
<evidence type="ECO:0000256" key="5">
    <source>
        <dbReference type="ARBA" id="ARBA00022989"/>
    </source>
</evidence>
<organism evidence="9 10">
    <name type="scientific">Litchfieldella rifensis</name>
    <dbReference type="NCBI Taxonomy" id="762643"/>
    <lineage>
        <taxon>Bacteria</taxon>
        <taxon>Pseudomonadati</taxon>
        <taxon>Pseudomonadota</taxon>
        <taxon>Gammaproteobacteria</taxon>
        <taxon>Oceanospirillales</taxon>
        <taxon>Halomonadaceae</taxon>
        <taxon>Litchfieldella</taxon>
    </lineage>
</organism>
<evidence type="ECO:0000259" key="8">
    <source>
        <dbReference type="SMART" id="SM00014"/>
    </source>
</evidence>
<comment type="subcellular location">
    <subcellularLocation>
        <location evidence="1">Cell membrane</location>
        <topology evidence="1">Multi-pass membrane protein</topology>
    </subcellularLocation>
</comment>
<feature type="transmembrane region" description="Helical" evidence="7">
    <location>
        <begin position="179"/>
        <end position="198"/>
    </location>
</feature>
<evidence type="ECO:0000256" key="1">
    <source>
        <dbReference type="ARBA" id="ARBA00004651"/>
    </source>
</evidence>
<keyword evidence="5 7" id="KW-1133">Transmembrane helix</keyword>
<feature type="transmembrane region" description="Helical" evidence="7">
    <location>
        <begin position="16"/>
        <end position="43"/>
    </location>
</feature>
<dbReference type="InterPro" id="IPR032818">
    <property type="entry name" value="DedA-like"/>
</dbReference>